<evidence type="ECO:0000313" key="3">
    <source>
        <dbReference type="EMBL" id="MBP1857608.1"/>
    </source>
</evidence>
<evidence type="ECO:0000313" key="4">
    <source>
        <dbReference type="Proteomes" id="UP000823786"/>
    </source>
</evidence>
<reference evidence="3 4" key="1">
    <citation type="submission" date="2021-03" db="EMBL/GenBank/DDBJ databases">
        <title>Genomic Encyclopedia of Type Strains, Phase IV (KMG-IV): sequencing the most valuable type-strain genomes for metagenomic binning, comparative biology and taxonomic classification.</title>
        <authorList>
            <person name="Goeker M."/>
        </authorList>
    </citation>
    <scope>NUCLEOTIDE SEQUENCE [LARGE SCALE GENOMIC DNA]</scope>
    <source>
        <strain evidence="3 4">DSM 26427</strain>
    </source>
</reference>
<keyword evidence="2" id="KW-1133">Transmembrane helix</keyword>
<protein>
    <submittedName>
        <fullName evidence="3">Uncharacterized protein</fullName>
    </submittedName>
</protein>
<proteinExistence type="predicted"/>
<evidence type="ECO:0000256" key="1">
    <source>
        <dbReference type="SAM" id="MobiDB-lite"/>
    </source>
</evidence>
<accession>A0ABS4EI42</accession>
<dbReference type="RefSeq" id="WP_209850709.1">
    <property type="nucleotide sequence ID" value="NZ_JAGGJV010000002.1"/>
</dbReference>
<comment type="caution">
    <text evidence="3">The sequence shown here is derived from an EMBL/GenBank/DDBJ whole genome shotgun (WGS) entry which is preliminary data.</text>
</comment>
<dbReference type="EMBL" id="JAGGJV010000002">
    <property type="protein sequence ID" value="MBP1857608.1"/>
    <property type="molecule type" value="Genomic_DNA"/>
</dbReference>
<feature type="region of interest" description="Disordered" evidence="1">
    <location>
        <begin position="1"/>
        <end position="24"/>
    </location>
</feature>
<dbReference type="Proteomes" id="UP000823786">
    <property type="component" value="Unassembled WGS sequence"/>
</dbReference>
<organism evidence="3 4">
    <name type="scientific">Rhizobium herbae</name>
    <dbReference type="NCBI Taxonomy" id="508661"/>
    <lineage>
        <taxon>Bacteria</taxon>
        <taxon>Pseudomonadati</taxon>
        <taxon>Pseudomonadota</taxon>
        <taxon>Alphaproteobacteria</taxon>
        <taxon>Hyphomicrobiales</taxon>
        <taxon>Rhizobiaceae</taxon>
        <taxon>Rhizobium/Agrobacterium group</taxon>
        <taxon>Rhizobium</taxon>
    </lineage>
</organism>
<feature type="transmembrane region" description="Helical" evidence="2">
    <location>
        <begin position="30"/>
        <end position="48"/>
    </location>
</feature>
<sequence length="54" mass="5712">MGHLAMKLGKHVHPRDGDPPRGTAPQASSIILIMMLVLLAAGGLAHVFTELFHG</sequence>
<keyword evidence="2" id="KW-0472">Membrane</keyword>
<name>A0ABS4EI42_9HYPH</name>
<keyword evidence="4" id="KW-1185">Reference proteome</keyword>
<keyword evidence="2" id="KW-0812">Transmembrane</keyword>
<evidence type="ECO:0000256" key="2">
    <source>
        <dbReference type="SAM" id="Phobius"/>
    </source>
</evidence>
<gene>
    <name evidence="3" type="ORF">J2Z75_001104</name>
</gene>